<keyword evidence="1" id="KW-0175">Coiled coil</keyword>
<dbReference type="RefSeq" id="WP_142903234.1">
    <property type="nucleotide sequence ID" value="NZ_ML660089.1"/>
</dbReference>
<dbReference type="Pfam" id="PF01973">
    <property type="entry name" value="MptE-like"/>
    <property type="match status" value="1"/>
</dbReference>
<dbReference type="Pfam" id="PF20157">
    <property type="entry name" value="Maf_flag10_N"/>
    <property type="match status" value="1"/>
</dbReference>
<dbReference type="Proteomes" id="UP000319732">
    <property type="component" value="Unassembled WGS sequence"/>
</dbReference>
<name>A0A545U3X8_9GAMM</name>
<dbReference type="OrthoDB" id="7254531at2"/>
<evidence type="ECO:0000313" key="5">
    <source>
        <dbReference type="Proteomes" id="UP000319732"/>
    </source>
</evidence>
<dbReference type="GO" id="GO:0016740">
    <property type="term" value="F:transferase activity"/>
    <property type="evidence" value="ECO:0007669"/>
    <property type="project" value="UniProtKB-KW"/>
</dbReference>
<evidence type="ECO:0000259" key="2">
    <source>
        <dbReference type="Pfam" id="PF01973"/>
    </source>
</evidence>
<dbReference type="PANTHER" id="PTHR41786">
    <property type="entry name" value="MOTILITY ACCESSORY FACTOR MAF"/>
    <property type="match status" value="1"/>
</dbReference>
<organism evidence="4 5">
    <name type="scientific">Exilibacterium tricleocarpae</name>
    <dbReference type="NCBI Taxonomy" id="2591008"/>
    <lineage>
        <taxon>Bacteria</taxon>
        <taxon>Pseudomonadati</taxon>
        <taxon>Pseudomonadota</taxon>
        <taxon>Gammaproteobacteria</taxon>
        <taxon>Cellvibrionales</taxon>
        <taxon>Cellvibrionaceae</taxon>
        <taxon>Exilibacterium</taxon>
    </lineage>
</organism>
<feature type="coiled-coil region" evidence="1">
    <location>
        <begin position="8"/>
        <end position="35"/>
    </location>
</feature>
<keyword evidence="5" id="KW-1185">Reference proteome</keyword>
<dbReference type="AlphaFoldDB" id="A0A545U3X8"/>
<feature type="domain" description="6-hydroxymethylpterin diphosphokinase MptE-like" evidence="2">
    <location>
        <begin position="296"/>
        <end position="447"/>
    </location>
</feature>
<evidence type="ECO:0000256" key="1">
    <source>
        <dbReference type="SAM" id="Coils"/>
    </source>
</evidence>
<evidence type="ECO:0000259" key="3">
    <source>
        <dbReference type="Pfam" id="PF20157"/>
    </source>
</evidence>
<dbReference type="Gene3D" id="3.90.1480.10">
    <property type="entry name" value="Alpha-2,3-sialyltransferase"/>
    <property type="match status" value="1"/>
</dbReference>
<dbReference type="InterPro" id="IPR045376">
    <property type="entry name" value="Maf_N"/>
</dbReference>
<comment type="caution">
    <text evidence="4">The sequence shown here is derived from an EMBL/GenBank/DDBJ whole genome shotgun (WGS) entry which is preliminary data.</text>
</comment>
<accession>A0A545U3X8</accession>
<gene>
    <name evidence="4" type="ORF">FKG94_05690</name>
</gene>
<keyword evidence="4" id="KW-0808">Transferase</keyword>
<dbReference type="EMBL" id="VHSG01000006">
    <property type="protein sequence ID" value="TQV84154.1"/>
    <property type="molecule type" value="Genomic_DNA"/>
</dbReference>
<protein>
    <submittedName>
        <fullName evidence="4">Motility associated factor glycosyltransferase family protein</fullName>
    </submittedName>
</protein>
<dbReference type="PANTHER" id="PTHR41786:SF1">
    <property type="entry name" value="6-HYDROXYMETHYLPTERIN DIPHOSPHOKINASE MPTE-LIKE DOMAIN-CONTAINING PROTEIN"/>
    <property type="match status" value="1"/>
</dbReference>
<dbReference type="InterPro" id="IPR002826">
    <property type="entry name" value="MptE-like"/>
</dbReference>
<proteinExistence type="predicted"/>
<evidence type="ECO:0000313" key="4">
    <source>
        <dbReference type="EMBL" id="TQV84154.1"/>
    </source>
</evidence>
<reference evidence="4 5" key="1">
    <citation type="submission" date="2019-06" db="EMBL/GenBank/DDBJ databases">
        <title>Whole genome sequence for Cellvibrionaceae sp. R142.</title>
        <authorList>
            <person name="Wang G."/>
        </authorList>
    </citation>
    <scope>NUCLEOTIDE SEQUENCE [LARGE SCALE GENOMIC DNA]</scope>
    <source>
        <strain evidence="4 5">R142</strain>
    </source>
</reference>
<feature type="domain" description="Glycosyltransferase Maf N-terminal" evidence="3">
    <location>
        <begin position="30"/>
        <end position="254"/>
    </location>
</feature>
<sequence>MTETAQTTANLDTLVRKLEMQKKQLELEVRFNNNMALFKAVAPAIYNQYSNYQPEELRLSYDKDGHVNLVNYKLDNKPVYAYDPEAFCTEQVDNYLKNPGASCISFQKAQIMNEEHIHVHLINHLIERYENIGPPPRLNPKVPVGMMLLTGCGLGYHIAELVKHMDIHNLCIFDPHKDSFYASLHVIDWTPIIEYFYREGRMLKLYIGMTAFDAMADLKLLTDKIGLHNLVYTFMYRHFNSKYEAEFIDKYKKEFHLNACGTGFFDDEQVSFAHTIASLNNKVKLFRPQPAGDALPPVFVIGNGPSLDGFLDTIRAHRDSAILISCGTALGSLCKAGIKPDFHIEMERNINIRDWILQGTTAEFRAGIMLLALNTGAPGVLELFDETALAKKPNDLGEAIIDREIGKKAIPSLQLCNPTVTNAGLSYAIGLGFSDIYLLGVDLGMSENMHHSKLSLYYDLEKKTKKTGHTPLDNKNIQYQVKGNFCDTVTSNPIFDASRVNMELLLSCRPQVKCYNPNNGAFIEGAITVKPEALQIPGESVDKQAVVARLKQQHFVTPQVPELTDDYVKDHYLKAFFDIRKELNLKKNIEDPFELHRELNRVYLRVKNLRDTEPVTTMLLRGSLHGYFTLIHKHCLFCPTPAAFKKAYQIGRQAYMRFLKQAYRFMRETPLKLDNTTDKVVVQLNDGDN</sequence>